<keyword evidence="5" id="KW-1185">Reference proteome</keyword>
<comment type="caution">
    <text evidence="4">The sequence shown here is derived from an EMBL/GenBank/DDBJ whole genome shotgun (WGS) entry which is preliminary data.</text>
</comment>
<dbReference type="Proteomes" id="UP000663877">
    <property type="component" value="Unassembled WGS sequence"/>
</dbReference>
<sequence length="115" mass="12614">MSGSDSNQNAAASSNIRQPRQRMAQNYLLIWVDASIDEADEDCHNTLAQLKNVINDVNLCTESDQCIEALNKVDKEHVFVITSGSLGQHLVPKTHGISQLDAIYIFCGNKSSHDG</sequence>
<organism evidence="4 5">
    <name type="scientific">Adineta steineri</name>
    <dbReference type="NCBI Taxonomy" id="433720"/>
    <lineage>
        <taxon>Eukaryota</taxon>
        <taxon>Metazoa</taxon>
        <taxon>Spiralia</taxon>
        <taxon>Gnathifera</taxon>
        <taxon>Rotifera</taxon>
        <taxon>Eurotatoria</taxon>
        <taxon>Bdelloidea</taxon>
        <taxon>Adinetida</taxon>
        <taxon>Adinetidae</taxon>
        <taxon>Adineta</taxon>
    </lineage>
</organism>
<reference evidence="4" key="1">
    <citation type="submission" date="2021-02" db="EMBL/GenBank/DDBJ databases">
        <authorList>
            <person name="Nowell W R."/>
        </authorList>
    </citation>
    <scope>NUCLEOTIDE SEQUENCE</scope>
</reference>
<evidence type="ECO:0000313" key="3">
    <source>
        <dbReference type="EMBL" id="CAF1528013.1"/>
    </source>
</evidence>
<dbReference type="Proteomes" id="UP000663832">
    <property type="component" value="Unassembled WGS sequence"/>
</dbReference>
<dbReference type="OrthoDB" id="10046831at2759"/>
<name>A0A816E3X3_9BILA</name>
<dbReference type="EMBL" id="CAJNOM010000632">
    <property type="protein sequence ID" value="CAF1528013.1"/>
    <property type="molecule type" value="Genomic_DNA"/>
</dbReference>
<gene>
    <name evidence="1" type="ORF">BJG266_LOCUS28629</name>
    <name evidence="2" type="ORF">BJG266_LOCUS42852</name>
    <name evidence="3" type="ORF">QVE165_LOCUS45287</name>
    <name evidence="4" type="ORF">QVE165_LOCUS59750</name>
</gene>
<protein>
    <submittedName>
        <fullName evidence="4">Uncharacterized protein</fullName>
    </submittedName>
</protein>
<evidence type="ECO:0000313" key="5">
    <source>
        <dbReference type="Proteomes" id="UP000663832"/>
    </source>
</evidence>
<proteinExistence type="predicted"/>
<evidence type="ECO:0000313" key="2">
    <source>
        <dbReference type="EMBL" id="CAF1495334.1"/>
    </source>
</evidence>
<dbReference type="EMBL" id="CAJNOI010002857">
    <property type="protein sequence ID" value="CAF1495334.1"/>
    <property type="molecule type" value="Genomic_DNA"/>
</dbReference>
<dbReference type="AlphaFoldDB" id="A0A816E3X3"/>
<evidence type="ECO:0000313" key="4">
    <source>
        <dbReference type="EMBL" id="CAF1642693.1"/>
    </source>
</evidence>
<dbReference type="EMBL" id="CAJNOM010003189">
    <property type="protein sequence ID" value="CAF1642693.1"/>
    <property type="molecule type" value="Genomic_DNA"/>
</dbReference>
<evidence type="ECO:0000313" key="1">
    <source>
        <dbReference type="EMBL" id="CAF1233116.1"/>
    </source>
</evidence>
<dbReference type="EMBL" id="CAJNOI010000300">
    <property type="protein sequence ID" value="CAF1233116.1"/>
    <property type="molecule type" value="Genomic_DNA"/>
</dbReference>
<accession>A0A816E3X3</accession>